<dbReference type="GO" id="GO:1902201">
    <property type="term" value="P:negative regulation of bacterial-type flagellum-dependent cell motility"/>
    <property type="evidence" value="ECO:0007669"/>
    <property type="project" value="TreeGrafter"/>
</dbReference>
<dbReference type="InterPro" id="IPR011990">
    <property type="entry name" value="TPR-like_helical_dom_sf"/>
</dbReference>
<protein>
    <submittedName>
        <fullName evidence="2">Diguanylate cyclase</fullName>
    </submittedName>
</protein>
<dbReference type="PROSITE" id="PS50887">
    <property type="entry name" value="GGDEF"/>
    <property type="match status" value="1"/>
</dbReference>
<evidence type="ECO:0000313" key="2">
    <source>
        <dbReference type="EMBL" id="GIG50416.1"/>
    </source>
</evidence>
<dbReference type="SUPFAM" id="SSF55073">
    <property type="entry name" value="Nucleotide cyclase"/>
    <property type="match status" value="1"/>
</dbReference>
<dbReference type="PANTHER" id="PTHR45138">
    <property type="entry name" value="REGULATORY COMPONENTS OF SENSORY TRANSDUCTION SYSTEM"/>
    <property type="match status" value="1"/>
</dbReference>
<dbReference type="EMBL" id="BONQ01000130">
    <property type="protein sequence ID" value="GIG50416.1"/>
    <property type="molecule type" value="Genomic_DNA"/>
</dbReference>
<dbReference type="Pfam" id="PF00990">
    <property type="entry name" value="GGDEF"/>
    <property type="match status" value="1"/>
</dbReference>
<dbReference type="GO" id="GO:0052621">
    <property type="term" value="F:diguanylate cyclase activity"/>
    <property type="evidence" value="ECO:0007669"/>
    <property type="project" value="TreeGrafter"/>
</dbReference>
<dbReference type="Gene3D" id="1.25.40.10">
    <property type="entry name" value="Tetratricopeptide repeat domain"/>
    <property type="match status" value="1"/>
</dbReference>
<dbReference type="InterPro" id="IPR050469">
    <property type="entry name" value="Diguanylate_Cyclase"/>
</dbReference>
<accession>A0A919PTS3</accession>
<keyword evidence="3" id="KW-1185">Reference proteome</keyword>
<feature type="domain" description="GGDEF" evidence="1">
    <location>
        <begin position="391"/>
        <end position="519"/>
    </location>
</feature>
<organism evidence="2 3">
    <name type="scientific">Dactylosporangium siamense</name>
    <dbReference type="NCBI Taxonomy" id="685454"/>
    <lineage>
        <taxon>Bacteria</taxon>
        <taxon>Bacillati</taxon>
        <taxon>Actinomycetota</taxon>
        <taxon>Actinomycetes</taxon>
        <taxon>Micromonosporales</taxon>
        <taxon>Micromonosporaceae</taxon>
        <taxon>Dactylosporangium</taxon>
    </lineage>
</organism>
<sequence>MPDARLPIPLWPFGPFQSLTLQVHELTVHGRNCEALELADRLEHVVGILGDDRSVGMIRQGRLYALISLGRLHEALEEGERLLRMHRSAGTRTGEAKILADTAEILIKLGLLDEGLHRLANALRLLESIPRGNIRYISAMSSVSEAARAAELYELADEVSAFAVESFTPGTDQRAAAELQRAELLLEWGLRLEHVGLVEEANVRFARSVGLVRYWVQHHYHDAPLATVLYALGLVKIGAVEEALTLADSLVVPLRDNGHEHEARLAHLAYGIALRRSGRLREARREFLAADELAPLSPQRLIFQYELALLAAAEQPGDSTGALLNAVRAHARHLWRLRLERRSMLQQARRRVDLEAARASADRDAAQDALTGLGNRRQFDRQLDAVTGTGGAAVLLLVDIDRFKGINDHFSHIVGDRVLREIAAILRAHCRPEDVAVRLGGDEFALFLRADLPTAARIGERIRDVVTGRDWNQVAFGLRVTLSIGVAALHDGMDGRELYDRADRNLYVAKRGGRDRVAA</sequence>
<evidence type="ECO:0000313" key="3">
    <source>
        <dbReference type="Proteomes" id="UP000660611"/>
    </source>
</evidence>
<dbReference type="GO" id="GO:0043709">
    <property type="term" value="P:cell adhesion involved in single-species biofilm formation"/>
    <property type="evidence" value="ECO:0007669"/>
    <property type="project" value="TreeGrafter"/>
</dbReference>
<dbReference type="GO" id="GO:0005886">
    <property type="term" value="C:plasma membrane"/>
    <property type="evidence" value="ECO:0007669"/>
    <property type="project" value="TreeGrafter"/>
</dbReference>
<dbReference type="FunFam" id="3.30.70.270:FF:000001">
    <property type="entry name" value="Diguanylate cyclase domain protein"/>
    <property type="match status" value="1"/>
</dbReference>
<dbReference type="Proteomes" id="UP000660611">
    <property type="component" value="Unassembled WGS sequence"/>
</dbReference>
<dbReference type="RefSeq" id="WP_203852064.1">
    <property type="nucleotide sequence ID" value="NZ_BAAAVW010000028.1"/>
</dbReference>
<comment type="caution">
    <text evidence="2">The sequence shown here is derived from an EMBL/GenBank/DDBJ whole genome shotgun (WGS) entry which is preliminary data.</text>
</comment>
<dbReference type="Gene3D" id="3.30.70.270">
    <property type="match status" value="1"/>
</dbReference>
<dbReference type="SMART" id="SM00267">
    <property type="entry name" value="GGDEF"/>
    <property type="match status" value="1"/>
</dbReference>
<dbReference type="PANTHER" id="PTHR45138:SF9">
    <property type="entry name" value="DIGUANYLATE CYCLASE DGCM-RELATED"/>
    <property type="match status" value="1"/>
</dbReference>
<dbReference type="InterPro" id="IPR043128">
    <property type="entry name" value="Rev_trsase/Diguanyl_cyclase"/>
</dbReference>
<dbReference type="NCBIfam" id="TIGR00254">
    <property type="entry name" value="GGDEF"/>
    <property type="match status" value="1"/>
</dbReference>
<dbReference type="SUPFAM" id="SSF48452">
    <property type="entry name" value="TPR-like"/>
    <property type="match status" value="1"/>
</dbReference>
<dbReference type="AlphaFoldDB" id="A0A919PTS3"/>
<dbReference type="CDD" id="cd01949">
    <property type="entry name" value="GGDEF"/>
    <property type="match status" value="1"/>
</dbReference>
<dbReference type="InterPro" id="IPR000160">
    <property type="entry name" value="GGDEF_dom"/>
</dbReference>
<dbReference type="InterPro" id="IPR029787">
    <property type="entry name" value="Nucleotide_cyclase"/>
</dbReference>
<reference evidence="2" key="1">
    <citation type="submission" date="2021-01" db="EMBL/GenBank/DDBJ databases">
        <title>Whole genome shotgun sequence of Dactylosporangium siamense NBRC 106093.</title>
        <authorList>
            <person name="Komaki H."/>
            <person name="Tamura T."/>
        </authorList>
    </citation>
    <scope>NUCLEOTIDE SEQUENCE</scope>
    <source>
        <strain evidence="2">NBRC 106093</strain>
    </source>
</reference>
<name>A0A919PTS3_9ACTN</name>
<gene>
    <name evidence="2" type="ORF">Dsi01nite_084570</name>
</gene>
<evidence type="ECO:0000259" key="1">
    <source>
        <dbReference type="PROSITE" id="PS50887"/>
    </source>
</evidence>
<proteinExistence type="predicted"/>